<evidence type="ECO:0000259" key="4">
    <source>
        <dbReference type="PROSITE" id="PS50995"/>
    </source>
</evidence>
<dbReference type="OrthoDB" id="384891at2"/>
<proteinExistence type="predicted"/>
<sequence>MNTKPLGMEIHALSNLLRRKIENVRALKYVESVTGPNGWIIGYLAEHGGQDIYQKDLEANFSITRSTASKVIKLMEQKGLVERQGVPHDARLKKLVLTEKALGMHREIVRDLNQIERELIEGFSEEEVGQLYSYIGRMKKNLTRA</sequence>
<dbReference type="InterPro" id="IPR036390">
    <property type="entry name" value="WH_DNA-bd_sf"/>
</dbReference>
<evidence type="ECO:0000256" key="1">
    <source>
        <dbReference type="ARBA" id="ARBA00023015"/>
    </source>
</evidence>
<feature type="domain" description="HTH marR-type" evidence="4">
    <location>
        <begin position="3"/>
        <end position="140"/>
    </location>
</feature>
<keyword evidence="3" id="KW-0804">Transcription</keyword>
<evidence type="ECO:0000313" key="5">
    <source>
        <dbReference type="EMBL" id="SHI13052.1"/>
    </source>
</evidence>
<dbReference type="PANTHER" id="PTHR42756:SF1">
    <property type="entry name" value="TRANSCRIPTIONAL REPRESSOR OF EMRAB OPERON"/>
    <property type="match status" value="1"/>
</dbReference>
<dbReference type="PANTHER" id="PTHR42756">
    <property type="entry name" value="TRANSCRIPTIONAL REGULATOR, MARR"/>
    <property type="match status" value="1"/>
</dbReference>
<dbReference type="InterPro" id="IPR036388">
    <property type="entry name" value="WH-like_DNA-bd_sf"/>
</dbReference>
<dbReference type="Pfam" id="PF12802">
    <property type="entry name" value="MarR_2"/>
    <property type="match status" value="1"/>
</dbReference>
<dbReference type="EMBL" id="FQXV01000009">
    <property type="protein sequence ID" value="SHI13052.1"/>
    <property type="molecule type" value="Genomic_DNA"/>
</dbReference>
<keyword evidence="6" id="KW-1185">Reference proteome</keyword>
<dbReference type="Gene3D" id="1.10.10.10">
    <property type="entry name" value="Winged helix-like DNA-binding domain superfamily/Winged helix DNA-binding domain"/>
    <property type="match status" value="1"/>
</dbReference>
<accession>A0A1M5YM15</accession>
<protein>
    <submittedName>
        <fullName evidence="5">MarR family protein</fullName>
    </submittedName>
</protein>
<dbReference type="SMART" id="SM00347">
    <property type="entry name" value="HTH_MARR"/>
    <property type="match status" value="1"/>
</dbReference>
<dbReference type="Proteomes" id="UP000183995">
    <property type="component" value="Unassembled WGS sequence"/>
</dbReference>
<evidence type="ECO:0000256" key="3">
    <source>
        <dbReference type="ARBA" id="ARBA00023163"/>
    </source>
</evidence>
<dbReference type="PRINTS" id="PR00598">
    <property type="entry name" value="HTHMARR"/>
</dbReference>
<dbReference type="RefSeq" id="WP_073079792.1">
    <property type="nucleotide sequence ID" value="NZ_FQXV01000009.1"/>
</dbReference>
<dbReference type="SUPFAM" id="SSF46785">
    <property type="entry name" value="Winged helix' DNA-binding domain"/>
    <property type="match status" value="1"/>
</dbReference>
<keyword evidence="1" id="KW-0805">Transcription regulation</keyword>
<dbReference type="GO" id="GO:0003700">
    <property type="term" value="F:DNA-binding transcription factor activity"/>
    <property type="evidence" value="ECO:0007669"/>
    <property type="project" value="InterPro"/>
</dbReference>
<organism evidence="5 6">
    <name type="scientific">Sporobacter termitidis DSM 10068</name>
    <dbReference type="NCBI Taxonomy" id="1123282"/>
    <lineage>
        <taxon>Bacteria</taxon>
        <taxon>Bacillati</taxon>
        <taxon>Bacillota</taxon>
        <taxon>Clostridia</taxon>
        <taxon>Eubacteriales</taxon>
        <taxon>Oscillospiraceae</taxon>
        <taxon>Sporobacter</taxon>
    </lineage>
</organism>
<evidence type="ECO:0000313" key="6">
    <source>
        <dbReference type="Proteomes" id="UP000183995"/>
    </source>
</evidence>
<dbReference type="AlphaFoldDB" id="A0A1M5YM15"/>
<dbReference type="InterPro" id="IPR000835">
    <property type="entry name" value="HTH_MarR-typ"/>
</dbReference>
<keyword evidence="2" id="KW-0238">DNA-binding</keyword>
<name>A0A1M5YM15_9FIRM</name>
<dbReference type="GO" id="GO:0003677">
    <property type="term" value="F:DNA binding"/>
    <property type="evidence" value="ECO:0007669"/>
    <property type="project" value="UniProtKB-KW"/>
</dbReference>
<dbReference type="STRING" id="1123282.SAMN02745823_02648"/>
<evidence type="ECO:0000256" key="2">
    <source>
        <dbReference type="ARBA" id="ARBA00023125"/>
    </source>
</evidence>
<gene>
    <name evidence="5" type="ORF">SAMN02745823_02648</name>
</gene>
<reference evidence="5 6" key="1">
    <citation type="submission" date="2016-11" db="EMBL/GenBank/DDBJ databases">
        <authorList>
            <person name="Jaros S."/>
            <person name="Januszkiewicz K."/>
            <person name="Wedrychowicz H."/>
        </authorList>
    </citation>
    <scope>NUCLEOTIDE SEQUENCE [LARGE SCALE GENOMIC DNA]</scope>
    <source>
        <strain evidence="5 6">DSM 10068</strain>
    </source>
</reference>
<dbReference type="PROSITE" id="PS50995">
    <property type="entry name" value="HTH_MARR_2"/>
    <property type="match status" value="1"/>
</dbReference>